<dbReference type="EMBL" id="JAJUBB010000009">
    <property type="protein sequence ID" value="MDD1782193.1"/>
    <property type="molecule type" value="Genomic_DNA"/>
</dbReference>
<comment type="caution">
    <text evidence="2">The sequence shown here is derived from an EMBL/GenBank/DDBJ whole genome shotgun (WGS) entry which is preliminary data.</text>
</comment>
<feature type="transmembrane region" description="Helical" evidence="1">
    <location>
        <begin position="17"/>
        <end position="35"/>
    </location>
</feature>
<reference evidence="2" key="1">
    <citation type="submission" date="2021-12" db="EMBL/GenBank/DDBJ databases">
        <title>Enterovibrio ZSDZ35 sp. nov. and Enterovibrio ZSDZ42 sp. nov., isolated from coastal seawater in Qingdao.</title>
        <authorList>
            <person name="Zhang P."/>
        </authorList>
    </citation>
    <scope>NUCLEOTIDE SEQUENCE</scope>
    <source>
        <strain evidence="2">ZSDZ35</strain>
    </source>
</reference>
<proteinExistence type="predicted"/>
<keyword evidence="1" id="KW-0812">Transmembrane</keyword>
<sequence length="48" mass="5516">MNRLLTASYSAGTMKQFGYYCFIHAFSYIIVLPEWKVNAKSILVGMNH</sequence>
<evidence type="ECO:0000313" key="2">
    <source>
        <dbReference type="EMBL" id="MDD1782193.1"/>
    </source>
</evidence>
<gene>
    <name evidence="2" type="ORF">LRP49_13525</name>
</gene>
<evidence type="ECO:0000256" key="1">
    <source>
        <dbReference type="SAM" id="Phobius"/>
    </source>
</evidence>
<protein>
    <submittedName>
        <fullName evidence="2">Uncharacterized protein</fullName>
    </submittedName>
</protein>
<accession>A0ABT5QNC9</accession>
<dbReference type="Proteomes" id="UP001149821">
    <property type="component" value="Unassembled WGS sequence"/>
</dbReference>
<dbReference type="RefSeq" id="WP_274142838.1">
    <property type="nucleotide sequence ID" value="NZ_JAJUBB010000009.1"/>
</dbReference>
<keyword evidence="3" id="KW-1185">Reference proteome</keyword>
<keyword evidence="1" id="KW-1133">Transmembrane helix</keyword>
<organism evidence="2 3">
    <name type="scientific">Enterovibrio qingdaonensis</name>
    <dbReference type="NCBI Taxonomy" id="2899818"/>
    <lineage>
        <taxon>Bacteria</taxon>
        <taxon>Pseudomonadati</taxon>
        <taxon>Pseudomonadota</taxon>
        <taxon>Gammaproteobacteria</taxon>
        <taxon>Vibrionales</taxon>
        <taxon>Vibrionaceae</taxon>
        <taxon>Enterovibrio</taxon>
    </lineage>
</organism>
<keyword evidence="1" id="KW-0472">Membrane</keyword>
<name>A0ABT5QNC9_9GAMM</name>
<evidence type="ECO:0000313" key="3">
    <source>
        <dbReference type="Proteomes" id="UP001149821"/>
    </source>
</evidence>